<dbReference type="Proteomes" id="UP000619265">
    <property type="component" value="Unassembled WGS sequence"/>
</dbReference>
<dbReference type="AlphaFoldDB" id="A0A833XBE1"/>
<dbReference type="EMBL" id="LIHL02000008">
    <property type="protein sequence ID" value="KAF5463348.1"/>
    <property type="molecule type" value="Genomic_DNA"/>
</dbReference>
<sequence length="217" mass="23799">GQNKSAVKPKRYSLDLQDILTNSPSWLPVGSPGLNGKEDDKDSVSGDWVDKVMVNKHDSTNGNENPVDCWEVDKRKSPEMFGQSYLPVPSKIYPEQAFNNLITKPKGSQDYDVPNGRYETATDDSDELEVATSDSSEQDMLWQPSPPKPTSIPNGMGSKTKKTNPKSAKSLESRSLIPSLIPSPSRIKPPNGFSQPLHKPGRQAIPVDGKRKNGIAK</sequence>
<feature type="region of interest" description="Disordered" evidence="1">
    <location>
        <begin position="23"/>
        <end position="45"/>
    </location>
</feature>
<comment type="caution">
    <text evidence="2">The sequence shown here is derived from an EMBL/GenBank/DDBJ whole genome shotgun (WGS) entry which is preliminary data.</text>
</comment>
<evidence type="ECO:0000313" key="3">
    <source>
        <dbReference type="Proteomes" id="UP000619265"/>
    </source>
</evidence>
<organism evidence="2 3">
    <name type="scientific">Juglans regia</name>
    <name type="common">English walnut</name>
    <dbReference type="NCBI Taxonomy" id="51240"/>
    <lineage>
        <taxon>Eukaryota</taxon>
        <taxon>Viridiplantae</taxon>
        <taxon>Streptophyta</taxon>
        <taxon>Embryophyta</taxon>
        <taxon>Tracheophyta</taxon>
        <taxon>Spermatophyta</taxon>
        <taxon>Magnoliopsida</taxon>
        <taxon>eudicotyledons</taxon>
        <taxon>Gunneridae</taxon>
        <taxon>Pentapetalae</taxon>
        <taxon>rosids</taxon>
        <taxon>fabids</taxon>
        <taxon>Fagales</taxon>
        <taxon>Juglandaceae</taxon>
        <taxon>Juglans</taxon>
    </lineage>
</organism>
<gene>
    <name evidence="2" type="ORF">F2P56_019267</name>
</gene>
<proteinExistence type="predicted"/>
<feature type="region of interest" description="Disordered" evidence="1">
    <location>
        <begin position="103"/>
        <end position="217"/>
    </location>
</feature>
<evidence type="ECO:0000313" key="2">
    <source>
        <dbReference type="EMBL" id="KAF5463348.1"/>
    </source>
</evidence>
<feature type="compositionally biased region" description="Basic and acidic residues" evidence="1">
    <location>
        <begin position="36"/>
        <end position="45"/>
    </location>
</feature>
<evidence type="ECO:0000256" key="1">
    <source>
        <dbReference type="SAM" id="MobiDB-lite"/>
    </source>
</evidence>
<feature type="non-terminal residue" evidence="2">
    <location>
        <position position="1"/>
    </location>
</feature>
<protein>
    <submittedName>
        <fullName evidence="2">Uncharacterized protein</fullName>
    </submittedName>
</protein>
<reference evidence="2" key="1">
    <citation type="submission" date="2015-10" db="EMBL/GenBank/DDBJ databases">
        <authorList>
            <person name="Martinez-Garcia P.J."/>
            <person name="Crepeau M.W."/>
            <person name="Puiu D."/>
            <person name="Gonzalez-Ibeas D."/>
            <person name="Whalen J."/>
            <person name="Stevens K."/>
            <person name="Paul R."/>
            <person name="Butterfield T."/>
            <person name="Britton M."/>
            <person name="Reagan R."/>
            <person name="Chakraborty S."/>
            <person name="Walawage S.L."/>
            <person name="Vasquez-Gross H.A."/>
            <person name="Cardeno C."/>
            <person name="Famula R."/>
            <person name="Pratt K."/>
            <person name="Kuruganti S."/>
            <person name="Aradhya M.K."/>
            <person name="Leslie C.A."/>
            <person name="Dandekar A.M."/>
            <person name="Salzberg S.L."/>
            <person name="Wegrzyn J.L."/>
            <person name="Langley C.H."/>
            <person name="Neale D.B."/>
        </authorList>
    </citation>
    <scope>NUCLEOTIDE SEQUENCE</scope>
    <source>
        <tissue evidence="2">Leaves</tissue>
    </source>
</reference>
<reference evidence="2" key="2">
    <citation type="submission" date="2020-03" db="EMBL/GenBank/DDBJ databases">
        <title>Walnut 2.0.</title>
        <authorList>
            <person name="Marrano A."/>
            <person name="Britton M."/>
            <person name="Zimin A.V."/>
            <person name="Zaini P.A."/>
            <person name="Workman R."/>
            <person name="Puiu D."/>
            <person name="Bianco L."/>
            <person name="Allen B.J."/>
            <person name="Troggio M."/>
            <person name="Leslie C.A."/>
            <person name="Timp W."/>
            <person name="Dendekar A."/>
            <person name="Salzberg S.L."/>
            <person name="Neale D.B."/>
        </authorList>
    </citation>
    <scope>NUCLEOTIDE SEQUENCE</scope>
    <source>
        <tissue evidence="2">Leaves</tissue>
    </source>
</reference>
<accession>A0A833XBE1</accession>
<name>A0A833XBE1_JUGRE</name>
<feature type="compositionally biased region" description="Low complexity" evidence="1">
    <location>
        <begin position="173"/>
        <end position="186"/>
    </location>
</feature>
<dbReference type="Gramene" id="Jr08_20710_p1">
    <property type="protein sequence ID" value="cds.Jr08_20710_p1"/>
    <property type="gene ID" value="Jr08_20710"/>
</dbReference>